<evidence type="ECO:0000256" key="2">
    <source>
        <dbReference type="ARBA" id="ARBA00022840"/>
    </source>
</evidence>
<dbReference type="GO" id="GO:0016887">
    <property type="term" value="F:ATP hydrolysis activity"/>
    <property type="evidence" value="ECO:0007669"/>
    <property type="project" value="InterPro"/>
</dbReference>
<reference evidence="4 5" key="1">
    <citation type="submission" date="2019-06" db="EMBL/GenBank/DDBJ databases">
        <title>Paenimaribius caenipelagi gen. nov., sp. nov., isolated from a tidal flat.</title>
        <authorList>
            <person name="Yoon J.-H."/>
        </authorList>
    </citation>
    <scope>NUCLEOTIDE SEQUENCE [LARGE SCALE GENOMIC DNA]</scope>
    <source>
        <strain evidence="4 5">JBTF-M29</strain>
    </source>
</reference>
<dbReference type="SMART" id="SM00382">
    <property type="entry name" value="AAA"/>
    <property type="match status" value="1"/>
</dbReference>
<keyword evidence="1" id="KW-0547">Nucleotide-binding</keyword>
<accession>A0A547QAV2</accession>
<proteinExistence type="predicted"/>
<dbReference type="OrthoDB" id="9778870at2"/>
<gene>
    <name evidence="4" type="ORF">FEV53_00215</name>
</gene>
<feature type="domain" description="ABC transporter" evidence="3">
    <location>
        <begin position="2"/>
        <end position="219"/>
    </location>
</feature>
<name>A0A547QAV2_9RHOB</name>
<dbReference type="SUPFAM" id="SSF52540">
    <property type="entry name" value="P-loop containing nucleoside triphosphate hydrolases"/>
    <property type="match status" value="1"/>
</dbReference>
<comment type="caution">
    <text evidence="4">The sequence shown here is derived from an EMBL/GenBank/DDBJ whole genome shotgun (WGS) entry which is preliminary data.</text>
</comment>
<dbReference type="InterPro" id="IPR003439">
    <property type="entry name" value="ABC_transporter-like_ATP-bd"/>
</dbReference>
<dbReference type="Gene3D" id="3.40.50.300">
    <property type="entry name" value="P-loop containing nucleotide triphosphate hydrolases"/>
    <property type="match status" value="1"/>
</dbReference>
<dbReference type="InterPro" id="IPR003593">
    <property type="entry name" value="AAA+_ATPase"/>
</dbReference>
<keyword evidence="5" id="KW-1185">Reference proteome</keyword>
<dbReference type="RefSeq" id="WP_142832799.1">
    <property type="nucleotide sequence ID" value="NZ_VFSV01000001.1"/>
</dbReference>
<dbReference type="Proteomes" id="UP000318590">
    <property type="component" value="Unassembled WGS sequence"/>
</dbReference>
<organism evidence="4 5">
    <name type="scientific">Palleronia caenipelagi</name>
    <dbReference type="NCBI Taxonomy" id="2489174"/>
    <lineage>
        <taxon>Bacteria</taxon>
        <taxon>Pseudomonadati</taxon>
        <taxon>Pseudomonadota</taxon>
        <taxon>Alphaproteobacteria</taxon>
        <taxon>Rhodobacterales</taxon>
        <taxon>Roseobacteraceae</taxon>
        <taxon>Palleronia</taxon>
    </lineage>
</organism>
<evidence type="ECO:0000313" key="4">
    <source>
        <dbReference type="EMBL" id="TRD23476.1"/>
    </source>
</evidence>
<dbReference type="PANTHER" id="PTHR46743:SF2">
    <property type="entry name" value="TEICHOIC ACIDS EXPORT ATP-BINDING PROTEIN TAGH"/>
    <property type="match status" value="1"/>
</dbReference>
<evidence type="ECO:0000259" key="3">
    <source>
        <dbReference type="PROSITE" id="PS50893"/>
    </source>
</evidence>
<dbReference type="EMBL" id="VFSV01000001">
    <property type="protein sequence ID" value="TRD23476.1"/>
    <property type="molecule type" value="Genomic_DNA"/>
</dbReference>
<dbReference type="PANTHER" id="PTHR46743">
    <property type="entry name" value="TEICHOIC ACIDS EXPORT ATP-BINDING PROTEIN TAGH"/>
    <property type="match status" value="1"/>
</dbReference>
<keyword evidence="2 4" id="KW-0067">ATP-binding</keyword>
<evidence type="ECO:0000313" key="5">
    <source>
        <dbReference type="Proteomes" id="UP000318590"/>
    </source>
</evidence>
<dbReference type="GO" id="GO:0005524">
    <property type="term" value="F:ATP binding"/>
    <property type="evidence" value="ECO:0007669"/>
    <property type="project" value="UniProtKB-KW"/>
</dbReference>
<dbReference type="Pfam" id="PF00005">
    <property type="entry name" value="ABC_tran"/>
    <property type="match status" value="1"/>
</dbReference>
<sequence length="219" mass="24683">MIEFDKVSKSFWTKTQRKIILSEASFRVTLGKSMGILAPNGTGKTTLINMMANLEQPDEGTIRRTSRVSFPLGFMGGLKGSLTAAENCRFIADIYGIDPDYMEAYCRWICELGDYFEMPVNTYSSGMRARLNFALLMAIEFDIYLIDESAPVTTDARFNMIIGKILKERLSRTTLVLVSHDPGIVERYCDCAAVLQNGKIHMFDSLAEAKRLYDYTKSS</sequence>
<protein>
    <submittedName>
        <fullName evidence="4">ATP-binding cassette domain-containing protein</fullName>
    </submittedName>
</protein>
<dbReference type="InterPro" id="IPR027417">
    <property type="entry name" value="P-loop_NTPase"/>
</dbReference>
<dbReference type="InterPro" id="IPR017871">
    <property type="entry name" value="ABC_transporter-like_CS"/>
</dbReference>
<dbReference type="PROSITE" id="PS50893">
    <property type="entry name" value="ABC_TRANSPORTER_2"/>
    <property type="match status" value="1"/>
</dbReference>
<dbReference type="InterPro" id="IPR050683">
    <property type="entry name" value="Bact_Polysacc_Export_ATP-bd"/>
</dbReference>
<dbReference type="PROSITE" id="PS00211">
    <property type="entry name" value="ABC_TRANSPORTER_1"/>
    <property type="match status" value="1"/>
</dbReference>
<evidence type="ECO:0000256" key="1">
    <source>
        <dbReference type="ARBA" id="ARBA00022741"/>
    </source>
</evidence>
<dbReference type="AlphaFoldDB" id="A0A547QAV2"/>